<feature type="compositionally biased region" description="Low complexity" evidence="3">
    <location>
        <begin position="351"/>
        <end position="379"/>
    </location>
</feature>
<feature type="region of interest" description="Disordered" evidence="3">
    <location>
        <begin position="43"/>
        <end position="75"/>
    </location>
</feature>
<feature type="region of interest" description="Disordered" evidence="3">
    <location>
        <begin position="426"/>
        <end position="587"/>
    </location>
</feature>
<feature type="compositionally biased region" description="Polar residues" evidence="3">
    <location>
        <begin position="476"/>
        <end position="513"/>
    </location>
</feature>
<dbReference type="InterPro" id="IPR004088">
    <property type="entry name" value="KH_dom_type_1"/>
</dbReference>
<feature type="compositionally biased region" description="Basic and acidic residues" evidence="3">
    <location>
        <begin position="535"/>
        <end position="544"/>
    </location>
</feature>
<dbReference type="Pfam" id="PF00013">
    <property type="entry name" value="KH_1"/>
    <property type="match status" value="2"/>
</dbReference>
<evidence type="ECO:0000256" key="1">
    <source>
        <dbReference type="ARBA" id="ARBA00022737"/>
    </source>
</evidence>
<feature type="compositionally biased region" description="Basic and acidic residues" evidence="3">
    <location>
        <begin position="1"/>
        <end position="13"/>
    </location>
</feature>
<evidence type="ECO:0000313" key="6">
    <source>
        <dbReference type="Proteomes" id="UP000813462"/>
    </source>
</evidence>
<evidence type="ECO:0000259" key="4">
    <source>
        <dbReference type="SMART" id="SM00322"/>
    </source>
</evidence>
<dbReference type="SUPFAM" id="SSF54791">
    <property type="entry name" value="Eukaryotic type KH-domain (KH-domain type I)"/>
    <property type="match status" value="2"/>
</dbReference>
<evidence type="ECO:0000256" key="3">
    <source>
        <dbReference type="SAM" id="MobiDB-lite"/>
    </source>
</evidence>
<dbReference type="Gene3D" id="3.30.1370.10">
    <property type="entry name" value="K Homology domain, type 1"/>
    <property type="match status" value="2"/>
</dbReference>
<dbReference type="AlphaFoldDB" id="A0A978UST2"/>
<comment type="caution">
    <text evidence="5">The sequence shown here is derived from an EMBL/GenBank/DDBJ whole genome shotgun (WGS) entry which is preliminary data.</text>
</comment>
<dbReference type="InterPro" id="IPR036612">
    <property type="entry name" value="KH_dom_type_1_sf"/>
</dbReference>
<dbReference type="InterPro" id="IPR004087">
    <property type="entry name" value="KH_dom"/>
</dbReference>
<protein>
    <recommendedName>
        <fullName evidence="4">K Homology domain-containing protein</fullName>
    </recommendedName>
</protein>
<evidence type="ECO:0000313" key="5">
    <source>
        <dbReference type="EMBL" id="KAH7517932.1"/>
    </source>
</evidence>
<dbReference type="PANTHER" id="PTHR10288">
    <property type="entry name" value="KH DOMAIN CONTAINING RNA BINDING PROTEIN"/>
    <property type="match status" value="1"/>
</dbReference>
<feature type="compositionally biased region" description="Low complexity" evidence="3">
    <location>
        <begin position="64"/>
        <end position="75"/>
    </location>
</feature>
<feature type="compositionally biased region" description="Polar residues" evidence="3">
    <location>
        <begin position="440"/>
        <end position="455"/>
    </location>
</feature>
<accession>A0A978UST2</accession>
<evidence type="ECO:0000256" key="2">
    <source>
        <dbReference type="PROSITE-ProRule" id="PRU00117"/>
    </source>
</evidence>
<feature type="compositionally biased region" description="Polar residues" evidence="3">
    <location>
        <begin position="563"/>
        <end position="587"/>
    </location>
</feature>
<dbReference type="SMART" id="SM00322">
    <property type="entry name" value="KH"/>
    <property type="match status" value="2"/>
</dbReference>
<feature type="domain" description="K Homology" evidence="4">
    <location>
        <begin position="186"/>
        <end position="260"/>
    </location>
</feature>
<keyword evidence="1" id="KW-0677">Repeat</keyword>
<feature type="domain" description="K Homology" evidence="4">
    <location>
        <begin position="92"/>
        <end position="165"/>
    </location>
</feature>
<reference evidence="5" key="1">
    <citation type="journal article" date="2021" name="Front. Plant Sci.">
        <title>Chromosome-Scale Genome Assembly for Chinese Sour Jujube and Insights Into Its Genome Evolution and Domestication Signature.</title>
        <authorList>
            <person name="Shen L.-Y."/>
            <person name="Luo H."/>
            <person name="Wang X.-L."/>
            <person name="Wang X.-M."/>
            <person name="Qiu X.-J."/>
            <person name="Liu H."/>
            <person name="Zhou S.-S."/>
            <person name="Jia K.-H."/>
            <person name="Nie S."/>
            <person name="Bao Y.-T."/>
            <person name="Zhang R.-G."/>
            <person name="Yun Q.-Z."/>
            <person name="Chai Y.-H."/>
            <person name="Lu J.-Y."/>
            <person name="Li Y."/>
            <person name="Zhao S.-W."/>
            <person name="Mao J.-F."/>
            <person name="Jia S.-G."/>
            <person name="Mao Y.-M."/>
        </authorList>
    </citation>
    <scope>NUCLEOTIDE SEQUENCE</scope>
    <source>
        <strain evidence="5">AT0</strain>
        <tissue evidence="5">Leaf</tissue>
    </source>
</reference>
<organism evidence="5 6">
    <name type="scientific">Ziziphus jujuba var. spinosa</name>
    <dbReference type="NCBI Taxonomy" id="714518"/>
    <lineage>
        <taxon>Eukaryota</taxon>
        <taxon>Viridiplantae</taxon>
        <taxon>Streptophyta</taxon>
        <taxon>Embryophyta</taxon>
        <taxon>Tracheophyta</taxon>
        <taxon>Spermatophyta</taxon>
        <taxon>Magnoliopsida</taxon>
        <taxon>eudicotyledons</taxon>
        <taxon>Gunneridae</taxon>
        <taxon>Pentapetalae</taxon>
        <taxon>rosids</taxon>
        <taxon>fabids</taxon>
        <taxon>Rosales</taxon>
        <taxon>Rhamnaceae</taxon>
        <taxon>Paliureae</taxon>
        <taxon>Ziziphus</taxon>
    </lineage>
</organism>
<feature type="region of interest" description="Disordered" evidence="3">
    <location>
        <begin position="349"/>
        <end position="412"/>
    </location>
</feature>
<dbReference type="PROSITE" id="PS50084">
    <property type="entry name" value="KH_TYPE_1"/>
    <property type="match status" value="2"/>
</dbReference>
<feature type="compositionally biased region" description="Polar residues" evidence="3">
    <location>
        <begin position="380"/>
        <end position="412"/>
    </location>
</feature>
<dbReference type="Proteomes" id="UP000813462">
    <property type="component" value="Unassembled WGS sequence"/>
</dbReference>
<feature type="region of interest" description="Disordered" evidence="3">
    <location>
        <begin position="1"/>
        <end position="23"/>
    </location>
</feature>
<feature type="region of interest" description="Disordered" evidence="3">
    <location>
        <begin position="303"/>
        <end position="332"/>
    </location>
</feature>
<proteinExistence type="predicted"/>
<dbReference type="EMBL" id="JAEACU010000009">
    <property type="protein sequence ID" value="KAH7517932.1"/>
    <property type="molecule type" value="Genomic_DNA"/>
</dbReference>
<name>A0A978UST2_ZIZJJ</name>
<keyword evidence="2" id="KW-0694">RNA-binding</keyword>
<gene>
    <name evidence="5" type="ORF">FEM48_Zijuj09G0116600</name>
</gene>
<dbReference type="GO" id="GO:0003723">
    <property type="term" value="F:RNA binding"/>
    <property type="evidence" value="ECO:0007669"/>
    <property type="project" value="UniProtKB-UniRule"/>
</dbReference>
<sequence>MKEDLEEQQHELNSDTASADSHKRKLEDNILLAKQKAQEIAARLVSNAESKRPRLDDDSSEALPPSNSNSNSNSVSNPPFPVFFAAQAHAPQGSSKKISIPNGKVGLIIGKGGETIKYLQHQSGAKIQITKDSEADPYSLTRDVELTGTSEQISRAEQLINDVITQTDAGGSASSANHGFNSVQSGAEQFIMKVPNNKVALLIGKGGETIRNMQSKSGARIQIVPLHLPPGDTSTERNVHIDGQKEQIDAAKELVNEVISGVSSYRSTASFIDIQPLFVLKRLVNTSGGNSYVQPAYTPPANWGTQVQPPMQQQQPQYDYTQSGSYLTPPAPASYYSGYPTQVAGWDQANQSTVSQPPQQSTGYGYYGQQDGYYGQQAQLGSTPQNPDYSYNQTLPNYSYDQSYSHQSANYGHNIPSQAAVLDQPKQNHSLGYGPPPVPSNLNGTSFSQTAQQSPGAHHHAHSQPMANPQAGYWTYPNSTNQPPSQAYNQTGYFQPSYGGDQQAQVPPASQSEYGEGGYPFQSAPEPAPASYVQETHHPDHEEPQLEQQSNRLDDTYPRATGDQKTSDGNSVEGSASVVQETHNSPS</sequence>
<feature type="compositionally biased region" description="Low complexity" evidence="3">
    <location>
        <begin position="306"/>
        <end position="317"/>
    </location>
</feature>